<feature type="domain" description="DHHA1" evidence="2">
    <location>
        <begin position="348"/>
        <end position="448"/>
    </location>
</feature>
<dbReference type="PANTHER" id="PTHR30255:SF2">
    <property type="entry name" value="SINGLE-STRANDED-DNA-SPECIFIC EXONUCLEASE RECJ"/>
    <property type="match status" value="1"/>
</dbReference>
<dbReference type="OrthoDB" id="36101at2157"/>
<sequence>MIQKKQLSLLNRADEACDLLRSHINDQHVVRIISHNDADGLTSAGIFANAISKAGGRFHVTILPRLRDSNVKELNKSRYKLFVFSDMGSGNLESISKLKGDVIIADHHQVPGDSDPEIQSDNKEIIHVNPHIYDIDGTKDVSGSGLSYLSVHELGYYELAPLALVGAYGDMQFKNGPTGINKLILDEATEHNVMRIEEDLKLAYANTQPLKKSITYTYTPPISGLSGNSLETEEFLDENGINKNETLDRITTDEYETLKDKLVEINPDIYGEVYKINNIRSELTNIEEYSNLLNSCGKNKEYTAALSIQLGRYEQFDYAQNLLAKYASTMQDGVEWIKREGSIQEQNIQYIYTEDKQQKQVAAAVSSIGIELGLLPDKPILSLMRMDNLIKVSSRTTDEMVERGVNLDVIMNQASANFNGSGGGHNIAAGATIPYNQMDNFIHLVDEMVDYQLNHN</sequence>
<protein>
    <submittedName>
        <fullName evidence="3">Phosphoesterase</fullName>
    </submittedName>
    <submittedName>
        <fullName evidence="4">SsDNA exonuclease RecJ</fullName>
    </submittedName>
</protein>
<feature type="domain" description="DDH" evidence="1">
    <location>
        <begin position="30"/>
        <end position="127"/>
    </location>
</feature>
<dbReference type="EMBL" id="LWMS01000008">
    <property type="protein sequence ID" value="PWL08833.1"/>
    <property type="molecule type" value="Genomic_DNA"/>
</dbReference>
<dbReference type="GO" id="GO:0004527">
    <property type="term" value="F:exonuclease activity"/>
    <property type="evidence" value="ECO:0007669"/>
    <property type="project" value="UniProtKB-KW"/>
</dbReference>
<gene>
    <name evidence="3" type="ORF">ASJ82_01600</name>
    <name evidence="4" type="ORF">MSCUN_02720</name>
</gene>
<evidence type="ECO:0000259" key="2">
    <source>
        <dbReference type="Pfam" id="PF02272"/>
    </source>
</evidence>
<dbReference type="Pfam" id="PF02272">
    <property type="entry name" value="DHHA1"/>
    <property type="match status" value="1"/>
</dbReference>
<reference evidence="4 6" key="1">
    <citation type="submission" date="2016-04" db="EMBL/GenBank/DDBJ databases">
        <title>Genome sequence of Methanosphaera cuniculi DSM 4103.</title>
        <authorList>
            <person name="Poehlein A."/>
            <person name="Seedorf H."/>
            <person name="Daniel R."/>
        </authorList>
    </citation>
    <scope>NUCLEOTIDE SEQUENCE [LARGE SCALE GENOMIC DNA]</scope>
    <source>
        <strain evidence="4 6">DSM 4103</strain>
    </source>
</reference>
<keyword evidence="4" id="KW-0540">Nuclease</keyword>
<dbReference type="InterPro" id="IPR003156">
    <property type="entry name" value="DHHA1_dom"/>
</dbReference>
<keyword evidence="4" id="KW-0269">Exonuclease</keyword>
<dbReference type="InterPro" id="IPR051673">
    <property type="entry name" value="SSDNA_exonuclease_RecJ"/>
</dbReference>
<dbReference type="InterPro" id="IPR038763">
    <property type="entry name" value="DHH_sf"/>
</dbReference>
<dbReference type="Proteomes" id="UP000217528">
    <property type="component" value="Unassembled WGS sequence"/>
</dbReference>
<keyword evidence="4" id="KW-0378">Hydrolase</keyword>
<dbReference type="Gene3D" id="3.90.1640.30">
    <property type="match status" value="1"/>
</dbReference>
<dbReference type="Pfam" id="PF01368">
    <property type="entry name" value="DHH"/>
    <property type="match status" value="1"/>
</dbReference>
<evidence type="ECO:0000313" key="4">
    <source>
        <dbReference type="EMBL" id="PWL08833.1"/>
    </source>
</evidence>
<name>A0A2A2HER9_9EURY</name>
<comment type="caution">
    <text evidence="3">The sequence shown here is derived from an EMBL/GenBank/DDBJ whole genome shotgun (WGS) entry which is preliminary data.</text>
</comment>
<dbReference type="PANTHER" id="PTHR30255">
    <property type="entry name" value="SINGLE-STRANDED-DNA-SPECIFIC EXONUCLEASE RECJ"/>
    <property type="match status" value="1"/>
</dbReference>
<evidence type="ECO:0000313" key="6">
    <source>
        <dbReference type="Proteomes" id="UP000246004"/>
    </source>
</evidence>
<reference evidence="3 5" key="2">
    <citation type="journal article" date="2017" name="BMC Genomics">
        <title>Genomic analysis of methanogenic archaea reveals a shift towards energy conservation.</title>
        <authorList>
            <person name="Gilmore S.P."/>
            <person name="Henske J.K."/>
            <person name="Sexton J.A."/>
            <person name="Solomon K.V."/>
            <person name="Seppala S."/>
            <person name="Yoo J.I."/>
            <person name="Huyett L.M."/>
            <person name="Pressman A."/>
            <person name="Cogan J.Z."/>
            <person name="Kivenson V."/>
            <person name="Peng X."/>
            <person name="Tan Y."/>
            <person name="Valentine D.L."/>
            <person name="O'Malley M.A."/>
        </authorList>
    </citation>
    <scope>NUCLEOTIDE SEQUENCE [LARGE SCALE GENOMIC DNA]</scope>
    <source>
        <strain evidence="3 5">1R-7</strain>
    </source>
</reference>
<dbReference type="Proteomes" id="UP000246004">
    <property type="component" value="Unassembled WGS sequence"/>
</dbReference>
<dbReference type="SUPFAM" id="SSF64182">
    <property type="entry name" value="DHH phosphoesterases"/>
    <property type="match status" value="1"/>
</dbReference>
<evidence type="ECO:0000313" key="5">
    <source>
        <dbReference type="Proteomes" id="UP000217528"/>
    </source>
</evidence>
<dbReference type="InterPro" id="IPR001667">
    <property type="entry name" value="DDH_dom"/>
</dbReference>
<dbReference type="EMBL" id="LMVN01000004">
    <property type="protein sequence ID" value="PAV07961.1"/>
    <property type="molecule type" value="Genomic_DNA"/>
</dbReference>
<keyword evidence="5" id="KW-1185">Reference proteome</keyword>
<proteinExistence type="predicted"/>
<evidence type="ECO:0000313" key="3">
    <source>
        <dbReference type="EMBL" id="PAV07961.1"/>
    </source>
</evidence>
<dbReference type="GO" id="GO:0003676">
    <property type="term" value="F:nucleic acid binding"/>
    <property type="evidence" value="ECO:0007669"/>
    <property type="project" value="InterPro"/>
</dbReference>
<accession>A0A2A2HER9</accession>
<evidence type="ECO:0000259" key="1">
    <source>
        <dbReference type="Pfam" id="PF01368"/>
    </source>
</evidence>
<organism evidence="3 5">
    <name type="scientific">Methanosphaera cuniculi</name>
    <dbReference type="NCBI Taxonomy" id="1077256"/>
    <lineage>
        <taxon>Archaea</taxon>
        <taxon>Methanobacteriati</taxon>
        <taxon>Methanobacteriota</taxon>
        <taxon>Methanomada group</taxon>
        <taxon>Methanobacteria</taxon>
        <taxon>Methanobacteriales</taxon>
        <taxon>Methanobacteriaceae</taxon>
        <taxon>Methanosphaera</taxon>
    </lineage>
</organism>
<dbReference type="AlphaFoldDB" id="A0A2A2HER9"/>
<dbReference type="Gene3D" id="3.10.310.30">
    <property type="match status" value="1"/>
</dbReference>